<organism evidence="1 2">
    <name type="scientific">Gymnopus androsaceus JB14</name>
    <dbReference type="NCBI Taxonomy" id="1447944"/>
    <lineage>
        <taxon>Eukaryota</taxon>
        <taxon>Fungi</taxon>
        <taxon>Dikarya</taxon>
        <taxon>Basidiomycota</taxon>
        <taxon>Agaricomycotina</taxon>
        <taxon>Agaricomycetes</taxon>
        <taxon>Agaricomycetidae</taxon>
        <taxon>Agaricales</taxon>
        <taxon>Marasmiineae</taxon>
        <taxon>Omphalotaceae</taxon>
        <taxon>Gymnopus</taxon>
    </lineage>
</organism>
<dbReference type="Proteomes" id="UP000799118">
    <property type="component" value="Unassembled WGS sequence"/>
</dbReference>
<evidence type="ECO:0000313" key="2">
    <source>
        <dbReference type="Proteomes" id="UP000799118"/>
    </source>
</evidence>
<keyword evidence="2" id="KW-1185">Reference proteome</keyword>
<name>A0A6A4H7M2_9AGAR</name>
<gene>
    <name evidence="1" type="ORF">BT96DRAFT_978808</name>
</gene>
<sequence>MAAVYGYEDLDTSFSRTVTSGSLISSSFDLLKSRIERLLTQNVTGFVELNVPEQEDFVSMLLVKLDTLPYRSRLRVTFFPGTFRVKVQMPTTAQGVALSGLGAAIILSGALVNPAFTDLFYPSGDGKQQYQRAGKEPDWSGYPCGRRNKLPSVIIEVGVSESMTELERDAKEWLTKFGNQVLTVIIVKVWPKTVTFAAKVEYAVWKLNSQTDVPYSVPNQGGKFERNNLHLLPALTLDAMDFLLPTEMPASGFLPGNTVTVNSREMRCWVEEILSNL</sequence>
<reference evidence="1" key="1">
    <citation type="journal article" date="2019" name="Environ. Microbiol.">
        <title>Fungal ecological strategies reflected in gene transcription - a case study of two litter decomposers.</title>
        <authorList>
            <person name="Barbi F."/>
            <person name="Kohler A."/>
            <person name="Barry K."/>
            <person name="Baskaran P."/>
            <person name="Daum C."/>
            <person name="Fauchery L."/>
            <person name="Ihrmark K."/>
            <person name="Kuo A."/>
            <person name="LaButti K."/>
            <person name="Lipzen A."/>
            <person name="Morin E."/>
            <person name="Grigoriev I.V."/>
            <person name="Henrissat B."/>
            <person name="Lindahl B."/>
            <person name="Martin F."/>
        </authorList>
    </citation>
    <scope>NUCLEOTIDE SEQUENCE</scope>
    <source>
        <strain evidence="1">JB14</strain>
    </source>
</reference>
<dbReference type="OrthoDB" id="2947980at2759"/>
<evidence type="ECO:0000313" key="1">
    <source>
        <dbReference type="EMBL" id="KAE9393753.1"/>
    </source>
</evidence>
<dbReference type="AlphaFoldDB" id="A0A6A4H7M2"/>
<protein>
    <recommendedName>
        <fullName evidence="3">Restriction endonuclease domain-containing protein</fullName>
    </recommendedName>
</protein>
<proteinExistence type="predicted"/>
<accession>A0A6A4H7M2</accession>
<dbReference type="EMBL" id="ML769565">
    <property type="protein sequence ID" value="KAE9393753.1"/>
    <property type="molecule type" value="Genomic_DNA"/>
</dbReference>
<evidence type="ECO:0008006" key="3">
    <source>
        <dbReference type="Google" id="ProtNLM"/>
    </source>
</evidence>